<dbReference type="InterPro" id="IPR000917">
    <property type="entry name" value="Sulfatase_N"/>
</dbReference>
<evidence type="ECO:0000259" key="8">
    <source>
        <dbReference type="Pfam" id="PF00884"/>
    </source>
</evidence>
<dbReference type="InterPro" id="IPR024607">
    <property type="entry name" value="Sulfatase_CS"/>
</dbReference>
<evidence type="ECO:0000256" key="6">
    <source>
        <dbReference type="ARBA" id="ARBA00023180"/>
    </source>
</evidence>
<name>A0AAD7YSW1_MYTSE</name>
<keyword evidence="6" id="KW-0325">Glycoprotein</keyword>
<accession>A0AAD7YSW1</accession>
<dbReference type="GO" id="GO:0008484">
    <property type="term" value="F:sulfuric ester hydrolase activity"/>
    <property type="evidence" value="ECO:0007669"/>
    <property type="project" value="InterPro"/>
</dbReference>
<comment type="cofactor">
    <cofactor evidence="1">
        <name>Ca(2+)</name>
        <dbReference type="ChEBI" id="CHEBI:29108"/>
    </cofactor>
</comment>
<dbReference type="GO" id="GO:0046872">
    <property type="term" value="F:metal ion binding"/>
    <property type="evidence" value="ECO:0007669"/>
    <property type="project" value="UniProtKB-KW"/>
</dbReference>
<evidence type="ECO:0000256" key="5">
    <source>
        <dbReference type="ARBA" id="ARBA00022837"/>
    </source>
</evidence>
<comment type="caution">
    <text evidence="9">The sequence shown here is derived from an EMBL/GenBank/DDBJ whole genome shotgun (WGS) entry which is preliminary data.</text>
</comment>
<reference evidence="9" key="1">
    <citation type="submission" date="2023-03" db="EMBL/GenBank/DDBJ databases">
        <title>Chromosome-level genomes of two armyworms, Mythimna separata and Mythimna loreyi, provide insights into the biosynthesis and reception of sex pheromones.</title>
        <authorList>
            <person name="Zhao H."/>
        </authorList>
    </citation>
    <scope>NUCLEOTIDE SEQUENCE</scope>
    <source>
        <strain evidence="9">BeijingLab</strain>
        <tissue evidence="9">Pupa</tissue>
    </source>
</reference>
<protein>
    <recommendedName>
        <fullName evidence="8">Sulfatase N-terminal domain-containing protein</fullName>
    </recommendedName>
</protein>
<evidence type="ECO:0000313" key="9">
    <source>
        <dbReference type="EMBL" id="KAJ8727647.1"/>
    </source>
</evidence>
<dbReference type="Pfam" id="PF00884">
    <property type="entry name" value="Sulfatase"/>
    <property type="match status" value="1"/>
</dbReference>
<dbReference type="PROSITE" id="PS00523">
    <property type="entry name" value="SULFATASE_1"/>
    <property type="match status" value="1"/>
</dbReference>
<dbReference type="Gene3D" id="3.40.720.10">
    <property type="entry name" value="Alkaline Phosphatase, subunit A"/>
    <property type="match status" value="1"/>
</dbReference>
<comment type="similarity">
    <text evidence="2">Belongs to the sulfatase family.</text>
</comment>
<evidence type="ECO:0000256" key="3">
    <source>
        <dbReference type="ARBA" id="ARBA00022723"/>
    </source>
</evidence>
<dbReference type="CDD" id="cd16029">
    <property type="entry name" value="4-S"/>
    <property type="match status" value="1"/>
</dbReference>
<dbReference type="Proteomes" id="UP001231518">
    <property type="component" value="Chromosome 11"/>
</dbReference>
<keyword evidence="10" id="KW-1185">Reference proteome</keyword>
<proteinExistence type="inferred from homology"/>
<evidence type="ECO:0000256" key="2">
    <source>
        <dbReference type="ARBA" id="ARBA00008779"/>
    </source>
</evidence>
<sequence>MNVFMSWKQWWIILAMISTMISAYRQGGPPNVVFIMVDDMGWNDVSFHGSDQILTPNIDSLAYQSVILQHYYSEAICTPARTALLTGKYPMRLGMHGQPLFNSEDRGIPVKERLLPAYLKDLGYTTHLVGKWHVGMSKPEYLPMSRGYDHHYGMRGGFVDYYTYNKVETWPNGRRLFGLDLYDDATPQECEQRYIVDALTEKAVKIIHYHNSSQPLFLHVTHNAPHAGNNGGALQPPLYSAVKNSHIANSNRRLYAEIVAHVDRSVGKIVGALADKGILDDTIIVFASDNGAPTVGDLRNWGVNLPFRGKKYTPWEGGVRVPAFIWQSSVTPRVWQGLMHISDWLPTLLGAVGGDIPSGIDGVNQWESIMQDGKSKRSEVLIAIEDGSNSWAAYRAGDYKIVVGNVTGLSNGYYGAELMVNKKTPPEYYSALRTCEMTRAFESIGVYLDLDDVRQTRRMATIKQEDTARDATSCIPSPTRGCLYNVRRDPMESNNLWGKANKIATLLTSRLRALWASQLRRGPLRLDAASDPANFNYVWTPWLANNITRSNSNSRPKPDKQGIENINLSFNFNQQTTGNRNTTVAAVVNCEGDLFESVLKDLLFQYLGLLSLF</sequence>
<evidence type="ECO:0000256" key="4">
    <source>
        <dbReference type="ARBA" id="ARBA00022801"/>
    </source>
</evidence>
<keyword evidence="7" id="KW-0732">Signal</keyword>
<evidence type="ECO:0000256" key="1">
    <source>
        <dbReference type="ARBA" id="ARBA00001913"/>
    </source>
</evidence>
<organism evidence="9 10">
    <name type="scientific">Mythimna separata</name>
    <name type="common">Oriental armyworm</name>
    <name type="synonym">Pseudaletia separata</name>
    <dbReference type="NCBI Taxonomy" id="271217"/>
    <lineage>
        <taxon>Eukaryota</taxon>
        <taxon>Metazoa</taxon>
        <taxon>Ecdysozoa</taxon>
        <taxon>Arthropoda</taxon>
        <taxon>Hexapoda</taxon>
        <taxon>Insecta</taxon>
        <taxon>Pterygota</taxon>
        <taxon>Neoptera</taxon>
        <taxon>Endopterygota</taxon>
        <taxon>Lepidoptera</taxon>
        <taxon>Glossata</taxon>
        <taxon>Ditrysia</taxon>
        <taxon>Noctuoidea</taxon>
        <taxon>Noctuidae</taxon>
        <taxon>Noctuinae</taxon>
        <taxon>Hadenini</taxon>
        <taxon>Mythimna</taxon>
    </lineage>
</organism>
<evidence type="ECO:0000313" key="10">
    <source>
        <dbReference type="Proteomes" id="UP001231518"/>
    </source>
</evidence>
<dbReference type="PANTHER" id="PTHR10342:SF264">
    <property type="entry name" value="MIP05773P-RELATED"/>
    <property type="match status" value="1"/>
</dbReference>
<dbReference type="AlphaFoldDB" id="A0AAD7YSW1"/>
<dbReference type="InterPro" id="IPR017850">
    <property type="entry name" value="Alkaline_phosphatase_core_sf"/>
</dbReference>
<feature type="signal peptide" evidence="7">
    <location>
        <begin position="1"/>
        <end position="23"/>
    </location>
</feature>
<dbReference type="Gene3D" id="3.30.1120.10">
    <property type="match status" value="1"/>
</dbReference>
<keyword evidence="4" id="KW-0378">Hydrolase</keyword>
<dbReference type="EMBL" id="JARGEI010000008">
    <property type="protein sequence ID" value="KAJ8727647.1"/>
    <property type="molecule type" value="Genomic_DNA"/>
</dbReference>
<evidence type="ECO:0000256" key="7">
    <source>
        <dbReference type="SAM" id="SignalP"/>
    </source>
</evidence>
<keyword evidence="5" id="KW-0106">Calcium</keyword>
<dbReference type="InterPro" id="IPR047115">
    <property type="entry name" value="ARSB"/>
</dbReference>
<gene>
    <name evidence="9" type="ORF">PYW07_001766</name>
</gene>
<feature type="domain" description="Sulfatase N-terminal" evidence="8">
    <location>
        <begin position="30"/>
        <end position="353"/>
    </location>
</feature>
<dbReference type="SUPFAM" id="SSF53649">
    <property type="entry name" value="Alkaline phosphatase-like"/>
    <property type="match status" value="1"/>
</dbReference>
<feature type="chain" id="PRO_5042043515" description="Sulfatase N-terminal domain-containing protein" evidence="7">
    <location>
        <begin position="24"/>
        <end position="613"/>
    </location>
</feature>
<dbReference type="PANTHER" id="PTHR10342">
    <property type="entry name" value="ARYLSULFATASE"/>
    <property type="match status" value="1"/>
</dbReference>
<keyword evidence="3" id="KW-0479">Metal-binding</keyword>
<dbReference type="PROSITE" id="PS00149">
    <property type="entry name" value="SULFATASE_2"/>
    <property type="match status" value="1"/>
</dbReference>